<evidence type="ECO:0000256" key="4">
    <source>
        <dbReference type="ARBA" id="ARBA00023163"/>
    </source>
</evidence>
<dbReference type="InterPro" id="IPR005119">
    <property type="entry name" value="LysR_subst-bd"/>
</dbReference>
<organism evidence="6 7">
    <name type="scientific">Chitinimonas taiwanensis DSM 18899</name>
    <dbReference type="NCBI Taxonomy" id="1121279"/>
    <lineage>
        <taxon>Bacteria</taxon>
        <taxon>Pseudomonadati</taxon>
        <taxon>Pseudomonadota</taxon>
        <taxon>Betaproteobacteria</taxon>
        <taxon>Neisseriales</taxon>
        <taxon>Chitinibacteraceae</taxon>
        <taxon>Chitinimonas</taxon>
    </lineage>
</organism>
<name>A0A1K2HRU1_9NEIS</name>
<dbReference type="Gene3D" id="1.10.10.10">
    <property type="entry name" value="Winged helix-like DNA-binding domain superfamily/Winged helix DNA-binding domain"/>
    <property type="match status" value="1"/>
</dbReference>
<evidence type="ECO:0000313" key="6">
    <source>
        <dbReference type="EMBL" id="SFZ79462.1"/>
    </source>
</evidence>
<dbReference type="PANTHER" id="PTHR30537">
    <property type="entry name" value="HTH-TYPE TRANSCRIPTIONAL REGULATOR"/>
    <property type="match status" value="1"/>
</dbReference>
<evidence type="ECO:0000259" key="5">
    <source>
        <dbReference type="PROSITE" id="PS50931"/>
    </source>
</evidence>
<dbReference type="EMBL" id="FPKR01000017">
    <property type="protein sequence ID" value="SFZ79462.1"/>
    <property type="molecule type" value="Genomic_DNA"/>
</dbReference>
<sequence>MYGLAELRLFAAIAQLGSISAAARQLQLSPAAASAALKRLEQGLAARLLQRSTRALRLTAEGEQFLDHCRQALAALDEGQALLQRGQQAASGLIRLAVPSDLAHGLLSQLLDEFQQAHPHIQLQLQVGDGLADLLRDQVELAIRYGELADSRLVARPLCRSPQRLCAAPAYLARRGAPRVPAQLAEHDCLCFFKAGQLDQCWRFYRDGEALEVTVSGPRSANDSALVHRWALAGWGLIYKAELDLHEDLRAGRLLPIELDGVQTETVSLNALYHSGRYLPMRTRLLLTHLQDGFARPASPAL</sequence>
<dbReference type="GO" id="GO:0003700">
    <property type="term" value="F:DNA-binding transcription factor activity"/>
    <property type="evidence" value="ECO:0007669"/>
    <property type="project" value="InterPro"/>
</dbReference>
<keyword evidence="4" id="KW-0804">Transcription</keyword>
<comment type="similarity">
    <text evidence="1">Belongs to the LysR transcriptional regulatory family.</text>
</comment>
<evidence type="ECO:0000256" key="1">
    <source>
        <dbReference type="ARBA" id="ARBA00009437"/>
    </source>
</evidence>
<dbReference type="InterPro" id="IPR036388">
    <property type="entry name" value="WH-like_DNA-bd_sf"/>
</dbReference>
<evidence type="ECO:0000256" key="3">
    <source>
        <dbReference type="ARBA" id="ARBA00023125"/>
    </source>
</evidence>
<keyword evidence="2" id="KW-0805">Transcription regulation</keyword>
<dbReference type="SUPFAM" id="SSF53850">
    <property type="entry name" value="Periplasmic binding protein-like II"/>
    <property type="match status" value="1"/>
</dbReference>
<dbReference type="GO" id="GO:0006351">
    <property type="term" value="P:DNA-templated transcription"/>
    <property type="evidence" value="ECO:0007669"/>
    <property type="project" value="TreeGrafter"/>
</dbReference>
<protein>
    <submittedName>
        <fullName evidence="6">ModE molybdate transport repressor domain-containing protein</fullName>
    </submittedName>
</protein>
<dbReference type="OrthoDB" id="9786526at2"/>
<keyword evidence="3" id="KW-0238">DNA-binding</keyword>
<dbReference type="SUPFAM" id="SSF46785">
    <property type="entry name" value="Winged helix' DNA-binding domain"/>
    <property type="match status" value="1"/>
</dbReference>
<feature type="domain" description="HTH lysR-type" evidence="5">
    <location>
        <begin position="1"/>
        <end position="59"/>
    </location>
</feature>
<dbReference type="AlphaFoldDB" id="A0A1K2HRU1"/>
<evidence type="ECO:0000313" key="7">
    <source>
        <dbReference type="Proteomes" id="UP000186513"/>
    </source>
</evidence>
<gene>
    <name evidence="6" type="ORF">SAMN02745887_03644</name>
</gene>
<dbReference type="GO" id="GO:0043565">
    <property type="term" value="F:sequence-specific DNA binding"/>
    <property type="evidence" value="ECO:0007669"/>
    <property type="project" value="TreeGrafter"/>
</dbReference>
<dbReference type="Pfam" id="PF00126">
    <property type="entry name" value="HTH_1"/>
    <property type="match status" value="1"/>
</dbReference>
<proteinExistence type="inferred from homology"/>
<reference evidence="6 7" key="1">
    <citation type="submission" date="2016-11" db="EMBL/GenBank/DDBJ databases">
        <authorList>
            <person name="Jaros S."/>
            <person name="Januszkiewicz K."/>
            <person name="Wedrychowicz H."/>
        </authorList>
    </citation>
    <scope>NUCLEOTIDE SEQUENCE [LARGE SCALE GENOMIC DNA]</scope>
    <source>
        <strain evidence="6 7">DSM 18899</strain>
    </source>
</reference>
<keyword evidence="7" id="KW-1185">Reference proteome</keyword>
<dbReference type="STRING" id="1121279.SAMN02745887_03644"/>
<dbReference type="InterPro" id="IPR036390">
    <property type="entry name" value="WH_DNA-bd_sf"/>
</dbReference>
<dbReference type="FunFam" id="1.10.10.10:FF:000001">
    <property type="entry name" value="LysR family transcriptional regulator"/>
    <property type="match status" value="1"/>
</dbReference>
<dbReference type="Gene3D" id="3.40.190.290">
    <property type="match status" value="1"/>
</dbReference>
<dbReference type="PROSITE" id="PS50931">
    <property type="entry name" value="HTH_LYSR"/>
    <property type="match status" value="1"/>
</dbReference>
<evidence type="ECO:0000256" key="2">
    <source>
        <dbReference type="ARBA" id="ARBA00023015"/>
    </source>
</evidence>
<dbReference type="Proteomes" id="UP000186513">
    <property type="component" value="Unassembled WGS sequence"/>
</dbReference>
<dbReference type="InterPro" id="IPR058163">
    <property type="entry name" value="LysR-type_TF_proteobact-type"/>
</dbReference>
<dbReference type="RefSeq" id="WP_072430120.1">
    <property type="nucleotide sequence ID" value="NZ_FPKR01000017.1"/>
</dbReference>
<dbReference type="PANTHER" id="PTHR30537:SF21">
    <property type="entry name" value="HTH-TYPE TRANSCRIPTIONAL REGULATOR SINR-RELATED"/>
    <property type="match status" value="1"/>
</dbReference>
<dbReference type="Pfam" id="PF03466">
    <property type="entry name" value="LysR_substrate"/>
    <property type="match status" value="1"/>
</dbReference>
<accession>A0A1K2HRU1</accession>
<dbReference type="InterPro" id="IPR000847">
    <property type="entry name" value="LysR_HTH_N"/>
</dbReference>
<dbReference type="CDD" id="cd08422">
    <property type="entry name" value="PBP2_CrgA_like"/>
    <property type="match status" value="1"/>
</dbReference>